<evidence type="ECO:0000313" key="1">
    <source>
        <dbReference type="EMBL" id="EXB39664.1"/>
    </source>
</evidence>
<organism evidence="1 2">
    <name type="scientific">Morus notabilis</name>
    <dbReference type="NCBI Taxonomy" id="981085"/>
    <lineage>
        <taxon>Eukaryota</taxon>
        <taxon>Viridiplantae</taxon>
        <taxon>Streptophyta</taxon>
        <taxon>Embryophyta</taxon>
        <taxon>Tracheophyta</taxon>
        <taxon>Spermatophyta</taxon>
        <taxon>Magnoliopsida</taxon>
        <taxon>eudicotyledons</taxon>
        <taxon>Gunneridae</taxon>
        <taxon>Pentapetalae</taxon>
        <taxon>rosids</taxon>
        <taxon>fabids</taxon>
        <taxon>Rosales</taxon>
        <taxon>Moraceae</taxon>
        <taxon>Moreae</taxon>
        <taxon>Morus</taxon>
    </lineage>
</organism>
<sequence>MRAQESFSWLGTRNIDSTMRARGNGDGVFMASLNGSKGFKIWELLRRLKMPSSLPWIYGGDYN</sequence>
<accession>W9QVX2</accession>
<protein>
    <submittedName>
        <fullName evidence="1">Uncharacterized protein</fullName>
    </submittedName>
</protein>
<proteinExistence type="predicted"/>
<dbReference type="AlphaFoldDB" id="W9QVX2"/>
<dbReference type="EMBL" id="KE343728">
    <property type="protein sequence ID" value="EXB39664.1"/>
    <property type="molecule type" value="Genomic_DNA"/>
</dbReference>
<reference evidence="2" key="1">
    <citation type="submission" date="2013-01" db="EMBL/GenBank/DDBJ databases">
        <title>Draft Genome Sequence of a Mulberry Tree, Morus notabilis C.K. Schneid.</title>
        <authorList>
            <person name="He N."/>
            <person name="Zhao S."/>
        </authorList>
    </citation>
    <scope>NUCLEOTIDE SEQUENCE</scope>
</reference>
<evidence type="ECO:0000313" key="2">
    <source>
        <dbReference type="Proteomes" id="UP000030645"/>
    </source>
</evidence>
<gene>
    <name evidence="1" type="ORF">L484_017139</name>
</gene>
<name>W9QVX2_9ROSA</name>
<keyword evidence="2" id="KW-1185">Reference proteome</keyword>
<dbReference type="Proteomes" id="UP000030645">
    <property type="component" value="Unassembled WGS sequence"/>
</dbReference>